<dbReference type="InterPro" id="IPR036396">
    <property type="entry name" value="Cyt_P450_sf"/>
</dbReference>
<evidence type="ECO:0000256" key="5">
    <source>
        <dbReference type="ARBA" id="ARBA00022723"/>
    </source>
</evidence>
<dbReference type="InterPro" id="IPR017972">
    <property type="entry name" value="Cyt_P450_CS"/>
</dbReference>
<dbReference type="InterPro" id="IPR001128">
    <property type="entry name" value="Cyt_P450"/>
</dbReference>
<dbReference type="GO" id="GO:0016705">
    <property type="term" value="F:oxidoreductase activity, acting on paired donors, with incorporation or reduction of molecular oxygen"/>
    <property type="evidence" value="ECO:0007669"/>
    <property type="project" value="InterPro"/>
</dbReference>
<keyword evidence="4 9" id="KW-0349">Heme</keyword>
<evidence type="ECO:0000256" key="8">
    <source>
        <dbReference type="ARBA" id="ARBA00023033"/>
    </source>
</evidence>
<dbReference type="PANTHER" id="PTHR46696">
    <property type="entry name" value="P450, PUTATIVE (EUROFUNG)-RELATED"/>
    <property type="match status" value="1"/>
</dbReference>
<dbReference type="Proteomes" id="UP000598360">
    <property type="component" value="Unassembled WGS sequence"/>
</dbReference>
<protein>
    <submittedName>
        <fullName evidence="10">Cytochrome P450</fullName>
    </submittedName>
</protein>
<dbReference type="CDD" id="cd11032">
    <property type="entry name" value="P450_EryK-like"/>
    <property type="match status" value="1"/>
</dbReference>
<evidence type="ECO:0000313" key="10">
    <source>
        <dbReference type="EMBL" id="MBE9375370.1"/>
    </source>
</evidence>
<name>A0A929BBL9_9PSEU</name>
<dbReference type="Pfam" id="PF00067">
    <property type="entry name" value="p450"/>
    <property type="match status" value="1"/>
</dbReference>
<gene>
    <name evidence="10" type="ORF">IQ251_13030</name>
</gene>
<keyword evidence="8 9" id="KW-0503">Monooxygenase</keyword>
<evidence type="ECO:0000256" key="2">
    <source>
        <dbReference type="ARBA" id="ARBA00010617"/>
    </source>
</evidence>
<dbReference type="GO" id="GO:0005506">
    <property type="term" value="F:iron ion binding"/>
    <property type="evidence" value="ECO:0007669"/>
    <property type="project" value="InterPro"/>
</dbReference>
<comment type="similarity">
    <text evidence="2 9">Belongs to the cytochrome P450 family.</text>
</comment>
<dbReference type="InterPro" id="IPR002397">
    <property type="entry name" value="Cyt_P450_B"/>
</dbReference>
<evidence type="ECO:0000256" key="4">
    <source>
        <dbReference type="ARBA" id="ARBA00022617"/>
    </source>
</evidence>
<dbReference type="EMBL" id="JADEYC010000019">
    <property type="protein sequence ID" value="MBE9375370.1"/>
    <property type="molecule type" value="Genomic_DNA"/>
</dbReference>
<dbReference type="PANTHER" id="PTHR46696:SF1">
    <property type="entry name" value="CYTOCHROME P450 YJIB-RELATED"/>
    <property type="match status" value="1"/>
</dbReference>
<evidence type="ECO:0000256" key="1">
    <source>
        <dbReference type="ARBA" id="ARBA00004496"/>
    </source>
</evidence>
<dbReference type="GO" id="GO:0020037">
    <property type="term" value="F:heme binding"/>
    <property type="evidence" value="ECO:0007669"/>
    <property type="project" value="InterPro"/>
</dbReference>
<keyword evidence="7 9" id="KW-0408">Iron</keyword>
<evidence type="ECO:0000256" key="9">
    <source>
        <dbReference type="RuleBase" id="RU000461"/>
    </source>
</evidence>
<comment type="caution">
    <text evidence="10">The sequence shown here is derived from an EMBL/GenBank/DDBJ whole genome shotgun (WGS) entry which is preliminary data.</text>
</comment>
<evidence type="ECO:0000256" key="6">
    <source>
        <dbReference type="ARBA" id="ARBA00023002"/>
    </source>
</evidence>
<comment type="subcellular location">
    <subcellularLocation>
        <location evidence="1">Cytoplasm</location>
    </subcellularLocation>
</comment>
<dbReference type="Gene3D" id="1.10.630.10">
    <property type="entry name" value="Cytochrome P450"/>
    <property type="match status" value="1"/>
</dbReference>
<dbReference type="GO" id="GO:0004497">
    <property type="term" value="F:monooxygenase activity"/>
    <property type="evidence" value="ECO:0007669"/>
    <property type="project" value="UniProtKB-KW"/>
</dbReference>
<keyword evidence="5 9" id="KW-0479">Metal-binding</keyword>
<evidence type="ECO:0000256" key="3">
    <source>
        <dbReference type="ARBA" id="ARBA00022490"/>
    </source>
</evidence>
<proteinExistence type="inferred from homology"/>
<dbReference type="FunFam" id="1.10.630.10:FF:000018">
    <property type="entry name" value="Cytochrome P450 monooxygenase"/>
    <property type="match status" value="1"/>
</dbReference>
<accession>A0A929BBL9</accession>
<dbReference type="PROSITE" id="PS00086">
    <property type="entry name" value="CYTOCHROME_P450"/>
    <property type="match status" value="1"/>
</dbReference>
<keyword evidence="3" id="KW-0963">Cytoplasm</keyword>
<evidence type="ECO:0000313" key="11">
    <source>
        <dbReference type="Proteomes" id="UP000598360"/>
    </source>
</evidence>
<keyword evidence="6 9" id="KW-0560">Oxidoreductase</keyword>
<organism evidence="10 11">
    <name type="scientific">Saccharopolyspora montiporae</name>
    <dbReference type="NCBI Taxonomy" id="2781240"/>
    <lineage>
        <taxon>Bacteria</taxon>
        <taxon>Bacillati</taxon>
        <taxon>Actinomycetota</taxon>
        <taxon>Actinomycetes</taxon>
        <taxon>Pseudonocardiales</taxon>
        <taxon>Pseudonocardiaceae</taxon>
        <taxon>Saccharopolyspora</taxon>
    </lineage>
</organism>
<reference evidence="10" key="1">
    <citation type="submission" date="2020-10" db="EMBL/GenBank/DDBJ databases">
        <title>Diversity and distribution of actinomycetes associated with coral in the coast of Hainan.</title>
        <authorList>
            <person name="Li F."/>
        </authorList>
    </citation>
    <scope>NUCLEOTIDE SEQUENCE</scope>
    <source>
        <strain evidence="10">HNM0983</strain>
    </source>
</reference>
<dbReference type="RefSeq" id="WP_193928796.1">
    <property type="nucleotide sequence ID" value="NZ_JADEYC010000019.1"/>
</dbReference>
<sequence length="406" mass="44939">MDPDERDAAGSGGYTAPQDVDARHDWFARMRAEEPVWFDERTGFWHAFGYDDVAHVLAEPASFSSELSRVYPDAADFAEGELTAMDPPRHAQLRAAVAQAFTPKVVSDLEPRIAALTEDLLSGVDGDRWDLVTDLAYPLPVAVIGELLGLPPGDGELIRSWIEPMLEQQSGDPVVGEELFGERTEAIRQPRTELRDYLDDQCRRHRGTERDGLLSALQRSDMDGGLLGSGALINIAELLLLAGHITTTLLLGSTVLRLQQRPDLADELRGDPTRIPRVLEEVLRTSSPFTQVLRVTTDRVRLGGREIDADQPVTVWLASANRDETRFHDAADFRPDRHPNPHLAFGRGIHFCLGAPLARLEGRVAIQALLRRFPRIAAPHDDAPTFYTNPALTGPKRLPVHCLPTC</sequence>
<dbReference type="PRINTS" id="PR00359">
    <property type="entry name" value="BP450"/>
</dbReference>
<dbReference type="AlphaFoldDB" id="A0A929BBL9"/>
<evidence type="ECO:0000256" key="7">
    <source>
        <dbReference type="ARBA" id="ARBA00023004"/>
    </source>
</evidence>
<keyword evidence="11" id="KW-1185">Reference proteome</keyword>
<dbReference type="SUPFAM" id="SSF48264">
    <property type="entry name" value="Cytochrome P450"/>
    <property type="match status" value="1"/>
</dbReference>
<dbReference type="GO" id="GO:0005737">
    <property type="term" value="C:cytoplasm"/>
    <property type="evidence" value="ECO:0007669"/>
    <property type="project" value="UniProtKB-SubCell"/>
</dbReference>